<dbReference type="InterPro" id="IPR051782">
    <property type="entry name" value="ABC_Transporter_VariousFunc"/>
</dbReference>
<dbReference type="GO" id="GO:0005524">
    <property type="term" value="F:ATP binding"/>
    <property type="evidence" value="ECO:0007669"/>
    <property type="project" value="UniProtKB-KW"/>
</dbReference>
<evidence type="ECO:0000313" key="5">
    <source>
        <dbReference type="EMBL" id="HIV22330.1"/>
    </source>
</evidence>
<proteinExistence type="predicted"/>
<sequence>MNLLEVEHISKQYANFTLEDISFSLPAGYIMGYIGQNGAGKTTTLNIITHLVRAVGNVSIDGIRYEKDPIRYAQRIGYVGDSSYFPETMTVGDVRSVLKDFYPSFRPADFDGWVEKWKLPLKDKIKTFSRGTKVKLMFASVLSRDTRLLILDEATNGLDPMMRKEVLALLQDYISDGTRSVLFSTHILADLEQIADYIFFIDHGKKIFWGAKEDLTDSYLLVKGGREDLSARLRPALLGIEKNDFGFEALYDVKSGITLPAGIAAEKPSIDQIVVHLIEDMRY</sequence>
<reference evidence="5" key="2">
    <citation type="journal article" date="2021" name="PeerJ">
        <title>Extensive microbial diversity within the chicken gut microbiome revealed by metagenomics and culture.</title>
        <authorList>
            <person name="Gilroy R."/>
            <person name="Ravi A."/>
            <person name="Getino M."/>
            <person name="Pursley I."/>
            <person name="Horton D.L."/>
            <person name="Alikhan N.F."/>
            <person name="Baker D."/>
            <person name="Gharbi K."/>
            <person name="Hall N."/>
            <person name="Watson M."/>
            <person name="Adriaenssens E.M."/>
            <person name="Foster-Nyarko E."/>
            <person name="Jarju S."/>
            <person name="Secka A."/>
            <person name="Antonio M."/>
            <person name="Oren A."/>
            <person name="Chaudhuri R.R."/>
            <person name="La Ragione R."/>
            <person name="Hildebrand F."/>
            <person name="Pallen M.J."/>
        </authorList>
    </citation>
    <scope>NUCLEOTIDE SEQUENCE</scope>
    <source>
        <strain evidence="5">ChiBcec6-7307</strain>
    </source>
</reference>
<keyword evidence="1" id="KW-0813">Transport</keyword>
<evidence type="ECO:0000256" key="3">
    <source>
        <dbReference type="ARBA" id="ARBA00022840"/>
    </source>
</evidence>
<dbReference type="CDD" id="cd03230">
    <property type="entry name" value="ABC_DR_subfamily_A"/>
    <property type="match status" value="1"/>
</dbReference>
<dbReference type="Pfam" id="PF00005">
    <property type="entry name" value="ABC_tran"/>
    <property type="match status" value="1"/>
</dbReference>
<dbReference type="Gene3D" id="3.40.50.300">
    <property type="entry name" value="P-loop containing nucleotide triphosphate hydrolases"/>
    <property type="match status" value="1"/>
</dbReference>
<reference evidence="5" key="1">
    <citation type="submission" date="2020-10" db="EMBL/GenBank/DDBJ databases">
        <authorList>
            <person name="Gilroy R."/>
        </authorList>
    </citation>
    <scope>NUCLEOTIDE SEQUENCE</scope>
    <source>
        <strain evidence="5">ChiBcec6-7307</strain>
    </source>
</reference>
<comment type="caution">
    <text evidence="5">The sequence shown here is derived from an EMBL/GenBank/DDBJ whole genome shotgun (WGS) entry which is preliminary data.</text>
</comment>
<dbReference type="InterPro" id="IPR003593">
    <property type="entry name" value="AAA+_ATPase"/>
</dbReference>
<dbReference type="PROSITE" id="PS50893">
    <property type="entry name" value="ABC_TRANSPORTER_2"/>
    <property type="match status" value="1"/>
</dbReference>
<keyword evidence="3 5" id="KW-0067">ATP-binding</keyword>
<dbReference type="AlphaFoldDB" id="A0A9D1T7J5"/>
<feature type="domain" description="ABC transporter" evidence="4">
    <location>
        <begin position="1"/>
        <end position="228"/>
    </location>
</feature>
<accession>A0A9D1T7J5</accession>
<dbReference type="Proteomes" id="UP000886889">
    <property type="component" value="Unassembled WGS sequence"/>
</dbReference>
<evidence type="ECO:0000256" key="2">
    <source>
        <dbReference type="ARBA" id="ARBA00022741"/>
    </source>
</evidence>
<dbReference type="PANTHER" id="PTHR42939:SF3">
    <property type="entry name" value="ABC TRANSPORTER ATP-BINDING COMPONENT"/>
    <property type="match status" value="1"/>
</dbReference>
<dbReference type="SUPFAM" id="SSF52540">
    <property type="entry name" value="P-loop containing nucleoside triphosphate hydrolases"/>
    <property type="match status" value="1"/>
</dbReference>
<dbReference type="PANTHER" id="PTHR42939">
    <property type="entry name" value="ABC TRANSPORTER ATP-BINDING PROTEIN ALBC-RELATED"/>
    <property type="match status" value="1"/>
</dbReference>
<evidence type="ECO:0000259" key="4">
    <source>
        <dbReference type="PROSITE" id="PS50893"/>
    </source>
</evidence>
<dbReference type="InterPro" id="IPR003439">
    <property type="entry name" value="ABC_transporter-like_ATP-bd"/>
</dbReference>
<organism evidence="5 6">
    <name type="scientific">Candidatus Merdiplasma excrementigallinarum</name>
    <dbReference type="NCBI Taxonomy" id="2840864"/>
    <lineage>
        <taxon>Bacteria</taxon>
        <taxon>Bacillati</taxon>
        <taxon>Bacillota</taxon>
        <taxon>Clostridia</taxon>
        <taxon>Lachnospirales</taxon>
        <taxon>Lachnospiraceae</taxon>
        <taxon>Lachnospiraceae incertae sedis</taxon>
        <taxon>Candidatus Merdiplasma</taxon>
    </lineage>
</organism>
<dbReference type="GO" id="GO:0016887">
    <property type="term" value="F:ATP hydrolysis activity"/>
    <property type="evidence" value="ECO:0007669"/>
    <property type="project" value="InterPro"/>
</dbReference>
<evidence type="ECO:0000256" key="1">
    <source>
        <dbReference type="ARBA" id="ARBA00022448"/>
    </source>
</evidence>
<name>A0A9D1T7J5_9FIRM</name>
<dbReference type="SMART" id="SM00382">
    <property type="entry name" value="AAA"/>
    <property type="match status" value="1"/>
</dbReference>
<gene>
    <name evidence="5" type="ORF">IAC80_00180</name>
</gene>
<evidence type="ECO:0000313" key="6">
    <source>
        <dbReference type="Proteomes" id="UP000886889"/>
    </source>
</evidence>
<dbReference type="InterPro" id="IPR027417">
    <property type="entry name" value="P-loop_NTPase"/>
</dbReference>
<protein>
    <submittedName>
        <fullName evidence="5">ABC transporter ATP-binding protein</fullName>
    </submittedName>
</protein>
<keyword evidence="2" id="KW-0547">Nucleotide-binding</keyword>
<dbReference type="EMBL" id="DVOS01000001">
    <property type="protein sequence ID" value="HIV22330.1"/>
    <property type="molecule type" value="Genomic_DNA"/>
</dbReference>